<gene>
    <name evidence="5" type="ORF">SK069_02255</name>
</gene>
<evidence type="ECO:0000256" key="1">
    <source>
        <dbReference type="ARBA" id="ARBA00023015"/>
    </source>
</evidence>
<dbReference type="InterPro" id="IPR000792">
    <property type="entry name" value="Tscrpt_reg_LuxR_C"/>
</dbReference>
<accession>A0ABU4VF29</accession>
<evidence type="ECO:0000256" key="3">
    <source>
        <dbReference type="ARBA" id="ARBA00023163"/>
    </source>
</evidence>
<dbReference type="RefSeq" id="WP_319952552.1">
    <property type="nucleotide sequence ID" value="NZ_JAXAVX010000001.1"/>
</dbReference>
<evidence type="ECO:0000259" key="4">
    <source>
        <dbReference type="PROSITE" id="PS50043"/>
    </source>
</evidence>
<dbReference type="InterPro" id="IPR036388">
    <property type="entry name" value="WH-like_DNA-bd_sf"/>
</dbReference>
<dbReference type="SUPFAM" id="SSF55781">
    <property type="entry name" value="GAF domain-like"/>
    <property type="match status" value="1"/>
</dbReference>
<dbReference type="PANTHER" id="PTHR44688">
    <property type="entry name" value="DNA-BINDING TRANSCRIPTIONAL ACTIVATOR DEVR_DOSR"/>
    <property type="match status" value="1"/>
</dbReference>
<dbReference type="SUPFAM" id="SSF46894">
    <property type="entry name" value="C-terminal effector domain of the bipartite response regulators"/>
    <property type="match status" value="1"/>
</dbReference>
<comment type="caution">
    <text evidence="5">The sequence shown here is derived from an EMBL/GenBank/DDBJ whole genome shotgun (WGS) entry which is preliminary data.</text>
</comment>
<proteinExistence type="predicted"/>
<dbReference type="EMBL" id="JAXAVX010000001">
    <property type="protein sequence ID" value="MDX8150403.1"/>
    <property type="molecule type" value="Genomic_DNA"/>
</dbReference>
<dbReference type="SMART" id="SM00421">
    <property type="entry name" value="HTH_LUXR"/>
    <property type="match status" value="1"/>
</dbReference>
<evidence type="ECO:0000313" key="6">
    <source>
        <dbReference type="Proteomes" id="UP001277761"/>
    </source>
</evidence>
<keyword evidence="2" id="KW-0238">DNA-binding</keyword>
<dbReference type="CDD" id="cd06170">
    <property type="entry name" value="LuxR_C_like"/>
    <property type="match status" value="1"/>
</dbReference>
<keyword evidence="6" id="KW-1185">Reference proteome</keyword>
<dbReference type="InterPro" id="IPR016032">
    <property type="entry name" value="Sig_transdc_resp-reg_C-effctor"/>
</dbReference>
<protein>
    <submittedName>
        <fullName evidence="5">LuxR C-terminal-related transcriptional regulator</fullName>
    </submittedName>
</protein>
<dbReference type="InterPro" id="IPR003018">
    <property type="entry name" value="GAF"/>
</dbReference>
<dbReference type="PANTHER" id="PTHR44688:SF16">
    <property type="entry name" value="DNA-BINDING TRANSCRIPTIONAL ACTIVATOR DEVR_DOSR"/>
    <property type="match status" value="1"/>
</dbReference>
<dbReference type="PRINTS" id="PR00038">
    <property type="entry name" value="HTHLUXR"/>
</dbReference>
<evidence type="ECO:0000256" key="2">
    <source>
        <dbReference type="ARBA" id="ARBA00023125"/>
    </source>
</evidence>
<reference evidence="5 6" key="1">
    <citation type="submission" date="2023-11" db="EMBL/GenBank/DDBJ databases">
        <authorList>
            <person name="Xu M."/>
            <person name="Jiang T."/>
        </authorList>
    </citation>
    <scope>NUCLEOTIDE SEQUENCE [LARGE SCALE GENOMIC DNA]</scope>
    <source>
        <strain evidence="5 6">SD</strain>
    </source>
</reference>
<dbReference type="Gene3D" id="1.10.10.10">
    <property type="entry name" value="Winged helix-like DNA-binding domain superfamily/Winged helix DNA-binding domain"/>
    <property type="match status" value="1"/>
</dbReference>
<evidence type="ECO:0000313" key="5">
    <source>
        <dbReference type="EMBL" id="MDX8150403.1"/>
    </source>
</evidence>
<feature type="domain" description="HTH luxR-type" evidence="4">
    <location>
        <begin position="333"/>
        <end position="398"/>
    </location>
</feature>
<dbReference type="InterPro" id="IPR029016">
    <property type="entry name" value="GAF-like_dom_sf"/>
</dbReference>
<dbReference type="Pfam" id="PF01590">
    <property type="entry name" value="GAF"/>
    <property type="match status" value="1"/>
</dbReference>
<dbReference type="Proteomes" id="UP001277761">
    <property type="component" value="Unassembled WGS sequence"/>
</dbReference>
<dbReference type="Pfam" id="PF00196">
    <property type="entry name" value="GerE"/>
    <property type="match status" value="1"/>
</dbReference>
<sequence length="401" mass="44325">MLQYASPAQEEWRRSADPIRTFALRDDLEGLRDRLVDLGILDAGSAGFDDVDEAQELLDQAFTGATEALAAGHASAGDHAALVDLLLELRELNARLRGEREAGRVAALGRVREAMGLLRGVSTVEQMMERGPVAAAHLGFDRTFVSSIKDACFVPYSCFVGGDTEWAKAIVRAGQEQPRKLDRRLLETEMVRRRQPLRVLDAQNDPRVHQEIAKVSMSRSYVAAPIVVQDRVIGFVHADFFFAKRLVRTSDAELLWMFAEAFGSAFERIAAGEQLRVMRRTFQRAMAETDATFAHICDRELSFESTIATEPARPEGPLPIAGTPPVPAGAPVPTELADLLTKRELEVLRLMAEGATNDGIAQRLVISHGTAKTHVKHILRKLRAANRAEAVSRFFQLRGEH</sequence>
<organism evidence="5 6">
    <name type="scientific">Patulibacter brassicae</name>
    <dbReference type="NCBI Taxonomy" id="1705717"/>
    <lineage>
        <taxon>Bacteria</taxon>
        <taxon>Bacillati</taxon>
        <taxon>Actinomycetota</taxon>
        <taxon>Thermoleophilia</taxon>
        <taxon>Solirubrobacterales</taxon>
        <taxon>Patulibacteraceae</taxon>
        <taxon>Patulibacter</taxon>
    </lineage>
</organism>
<keyword evidence="3" id="KW-0804">Transcription</keyword>
<dbReference type="PROSITE" id="PS50043">
    <property type="entry name" value="HTH_LUXR_2"/>
    <property type="match status" value="1"/>
</dbReference>
<keyword evidence="1" id="KW-0805">Transcription regulation</keyword>
<dbReference type="Gene3D" id="3.30.450.40">
    <property type="match status" value="1"/>
</dbReference>
<name>A0ABU4VF29_9ACTN</name>